<evidence type="ECO:0000256" key="1">
    <source>
        <dbReference type="SAM" id="Phobius"/>
    </source>
</evidence>
<keyword evidence="1" id="KW-0812">Transmembrane</keyword>
<dbReference type="Gene3D" id="3.30.1380.10">
    <property type="match status" value="1"/>
</dbReference>
<reference evidence="3 4" key="1">
    <citation type="submission" date="2015-01" db="EMBL/GenBank/DDBJ databases">
        <authorList>
            <person name="Xiang T."/>
            <person name="Song Y."/>
            <person name="Huang L."/>
            <person name="Wang B."/>
            <person name="Wu P."/>
        </authorList>
    </citation>
    <scope>NUCLEOTIDE SEQUENCE [LARGE SCALE GENOMIC DNA]</scope>
    <source>
        <strain evidence="3 4">CcD93</strain>
    </source>
</reference>
<sequence length="158" mass="18201">MRNYLYLIILIFLIVIFMLRKKISRAVRYVVGGNVTPHFKWAEFDCNDGTRVPDDLLSNVKELATNLEVIRKEAGNKPIRITSGYRTFEYNKKVGGVEKSQHLIGKAADIKIKGMTSIQVYTLITNLIRQGKIKKGGVGLYPTFVHYDIRGFETYWRK</sequence>
<protein>
    <recommendedName>
        <fullName evidence="2">Peptidase M15A C-terminal domain-containing protein</fullName>
    </recommendedName>
</protein>
<organism evidence="3 4">
    <name type="scientific">Capnocytophaga canis</name>
    <dbReference type="NCBI Taxonomy" id="1848903"/>
    <lineage>
        <taxon>Bacteria</taxon>
        <taxon>Pseudomonadati</taxon>
        <taxon>Bacteroidota</taxon>
        <taxon>Flavobacteriia</taxon>
        <taxon>Flavobacteriales</taxon>
        <taxon>Flavobacteriaceae</taxon>
        <taxon>Capnocytophaga</taxon>
    </lineage>
</organism>
<dbReference type="AlphaFoldDB" id="A0A0B7IJ51"/>
<dbReference type="InterPro" id="IPR013230">
    <property type="entry name" value="Peptidase_M15A_C"/>
</dbReference>
<name>A0A0B7IJ51_9FLAO</name>
<keyword evidence="1" id="KW-0472">Membrane</keyword>
<dbReference type="Proteomes" id="UP000038200">
    <property type="component" value="Unassembled WGS sequence"/>
</dbReference>
<feature type="transmembrane region" description="Helical" evidence="1">
    <location>
        <begin position="6"/>
        <end position="23"/>
    </location>
</feature>
<dbReference type="EMBL" id="CDOL01000112">
    <property type="protein sequence ID" value="CEN51911.1"/>
    <property type="molecule type" value="Genomic_DNA"/>
</dbReference>
<dbReference type="SUPFAM" id="SSF55166">
    <property type="entry name" value="Hedgehog/DD-peptidase"/>
    <property type="match status" value="1"/>
</dbReference>
<proteinExistence type="predicted"/>
<keyword evidence="1" id="KW-1133">Transmembrane helix</keyword>
<feature type="domain" description="Peptidase M15A C-terminal" evidence="2">
    <location>
        <begin position="38"/>
        <end position="148"/>
    </location>
</feature>
<evidence type="ECO:0000313" key="3">
    <source>
        <dbReference type="EMBL" id="CEN51911.1"/>
    </source>
</evidence>
<dbReference type="InterPro" id="IPR009045">
    <property type="entry name" value="Zn_M74/Hedgehog-like"/>
</dbReference>
<evidence type="ECO:0000313" key="4">
    <source>
        <dbReference type="Proteomes" id="UP000038200"/>
    </source>
</evidence>
<evidence type="ECO:0000259" key="2">
    <source>
        <dbReference type="Pfam" id="PF08291"/>
    </source>
</evidence>
<gene>
    <name evidence="3" type="ORF">CCAND93_20036</name>
</gene>
<accession>A0A0B7IJ51</accession>
<dbReference type="Pfam" id="PF08291">
    <property type="entry name" value="Peptidase_M15_3"/>
    <property type="match status" value="1"/>
</dbReference>